<sequence>MIVPSKPAPTPGSAPGSTPAPESTPVGSPPLSLGGVAIDAPFYQAGLAGYSDAAMRMVARKHGSPYCITEAMLDAFLIAGGKGLKHAEIPEGDHPICGQLMGSHPDDIAAGAKILVGLGYDVVDVNLACPVKKIKKKCRGGHLLSVPEEAIAILEAVKAAVPAGYPLTTKLRRAYDDTPEMEENFHQVFQAAMRLGYAGATVHCRTVQQKYVGPGKWEKLEEIARRYKLGKFSEPISDLGIGVSQQDSDAPSAATPSLAAPNPKSEIQNPKFTLGGSGDIWTAHDIFRMLEQTGVDWVSVARGCIGNPWIFTQARAIMASQAAVAPTIHEQRDVLLEHFDLSVRLHGEGQASRMMRKFGIKFSRHHPQADAIKQSFIKVKSTDDWRAVLAYYYSQDGPGVEGDAALPEESKAYESCEANV</sequence>
<feature type="compositionally biased region" description="Pro residues" evidence="1">
    <location>
        <begin position="1"/>
        <end position="12"/>
    </location>
</feature>
<feature type="region of interest" description="Disordered" evidence="1">
    <location>
        <begin position="243"/>
        <end position="266"/>
    </location>
</feature>
<dbReference type="RefSeq" id="WP_221435531.1">
    <property type="nucleotide sequence ID" value="NZ_JACHGY010000001.1"/>
</dbReference>
<dbReference type="PANTHER" id="PTHR45846">
    <property type="entry name" value="TRNA-DIHYDROURIDINE(47) SYNTHASE [NAD(P)(+)]-LIKE"/>
    <property type="match status" value="1"/>
</dbReference>
<dbReference type="CDD" id="cd02801">
    <property type="entry name" value="DUS_like_FMN"/>
    <property type="match status" value="1"/>
</dbReference>
<evidence type="ECO:0000313" key="4">
    <source>
        <dbReference type="Proteomes" id="UP000541810"/>
    </source>
</evidence>
<dbReference type="Gene3D" id="3.20.20.70">
    <property type="entry name" value="Aldolase class I"/>
    <property type="match status" value="1"/>
</dbReference>
<gene>
    <name evidence="3" type="ORF">HNQ40_002639</name>
</gene>
<proteinExistence type="predicted"/>
<dbReference type="PANTHER" id="PTHR45846:SF1">
    <property type="entry name" value="TRNA-DIHYDROURIDINE(47) SYNTHASE [NAD(P)(+)]-LIKE"/>
    <property type="match status" value="1"/>
</dbReference>
<dbReference type="GO" id="GO:0017150">
    <property type="term" value="F:tRNA dihydrouridine synthase activity"/>
    <property type="evidence" value="ECO:0007669"/>
    <property type="project" value="TreeGrafter"/>
</dbReference>
<feature type="domain" description="DUS-like FMN-binding" evidence="2">
    <location>
        <begin position="275"/>
        <end position="383"/>
    </location>
</feature>
<accession>A0A7X0LMA9</accession>
<dbReference type="Proteomes" id="UP000541810">
    <property type="component" value="Unassembled WGS sequence"/>
</dbReference>
<feature type="compositionally biased region" description="Low complexity" evidence="1">
    <location>
        <begin position="248"/>
        <end position="261"/>
    </location>
</feature>
<dbReference type="SUPFAM" id="SSF51395">
    <property type="entry name" value="FMN-linked oxidoreductases"/>
    <property type="match status" value="1"/>
</dbReference>
<evidence type="ECO:0000259" key="2">
    <source>
        <dbReference type="Pfam" id="PF01207"/>
    </source>
</evidence>
<feature type="domain" description="DUS-like FMN-binding" evidence="2">
    <location>
        <begin position="46"/>
        <end position="226"/>
    </location>
</feature>
<feature type="region of interest" description="Disordered" evidence="1">
    <location>
        <begin position="1"/>
        <end position="30"/>
    </location>
</feature>
<dbReference type="InterPro" id="IPR013785">
    <property type="entry name" value="Aldolase_TIM"/>
</dbReference>
<name>A0A7X0LMA9_9BACT</name>
<dbReference type="EMBL" id="JACHGY010000001">
    <property type="protein sequence ID" value="MBB6430833.1"/>
    <property type="molecule type" value="Genomic_DNA"/>
</dbReference>
<reference evidence="3 4" key="1">
    <citation type="submission" date="2020-08" db="EMBL/GenBank/DDBJ databases">
        <title>Genomic Encyclopedia of Type Strains, Phase IV (KMG-IV): sequencing the most valuable type-strain genomes for metagenomic binning, comparative biology and taxonomic classification.</title>
        <authorList>
            <person name="Goeker M."/>
        </authorList>
    </citation>
    <scope>NUCLEOTIDE SEQUENCE [LARGE SCALE GENOMIC DNA]</scope>
    <source>
        <strain evidence="3 4">DSM 103725</strain>
    </source>
</reference>
<evidence type="ECO:0000256" key="1">
    <source>
        <dbReference type="SAM" id="MobiDB-lite"/>
    </source>
</evidence>
<keyword evidence="4" id="KW-1185">Reference proteome</keyword>
<evidence type="ECO:0000313" key="3">
    <source>
        <dbReference type="EMBL" id="MBB6430833.1"/>
    </source>
</evidence>
<dbReference type="GO" id="GO:0003723">
    <property type="term" value="F:RNA binding"/>
    <property type="evidence" value="ECO:0007669"/>
    <property type="project" value="TreeGrafter"/>
</dbReference>
<dbReference type="InterPro" id="IPR024036">
    <property type="entry name" value="tRNA-dHydroUridine_Synthase_C"/>
</dbReference>
<organism evidence="3 4">
    <name type="scientific">Algisphaera agarilytica</name>
    <dbReference type="NCBI Taxonomy" id="1385975"/>
    <lineage>
        <taxon>Bacteria</taxon>
        <taxon>Pseudomonadati</taxon>
        <taxon>Planctomycetota</taxon>
        <taxon>Phycisphaerae</taxon>
        <taxon>Phycisphaerales</taxon>
        <taxon>Phycisphaeraceae</taxon>
        <taxon>Algisphaera</taxon>
    </lineage>
</organism>
<dbReference type="AlphaFoldDB" id="A0A7X0LMA9"/>
<comment type="caution">
    <text evidence="3">The sequence shown here is derived from an EMBL/GenBank/DDBJ whole genome shotgun (WGS) entry which is preliminary data.</text>
</comment>
<dbReference type="Pfam" id="PF01207">
    <property type="entry name" value="Dus"/>
    <property type="match status" value="2"/>
</dbReference>
<dbReference type="InterPro" id="IPR035587">
    <property type="entry name" value="DUS-like_FMN-bd"/>
</dbReference>
<dbReference type="Gene3D" id="1.10.1200.80">
    <property type="entry name" value="Putative flavin oxidoreducatase, domain 2"/>
    <property type="match status" value="1"/>
</dbReference>
<protein>
    <submittedName>
        <fullName evidence="3">tRNA-dihydrouridine synthase</fullName>
    </submittedName>
</protein>